<protein>
    <recommendedName>
        <fullName evidence="1">F-box domain-containing protein</fullName>
    </recommendedName>
</protein>
<proteinExistence type="predicted"/>
<feature type="domain" description="F-box" evidence="1">
    <location>
        <begin position="12"/>
        <end position="63"/>
    </location>
</feature>
<dbReference type="SUPFAM" id="SSF81383">
    <property type="entry name" value="F-box domain"/>
    <property type="match status" value="1"/>
</dbReference>
<dbReference type="InterPro" id="IPR001810">
    <property type="entry name" value="F-box_dom"/>
</dbReference>
<sequence length="258" mass="30000">MTSTLSTTPPPTSRLCSLPPELLHLISTFLPPPTLHNLSLVSRGFHAFIQPSPLSRSETYTLYKSQSDRSFGYHQVCKTCIRLRSFYHFPTTATGTNEDDCLDCLRRVRRFHTAVVRWLGMPIVKCRSCFRWVVEDVKAGEEHRCVEWVRCKEGEEEWRPVKAFIGWRSVDAVRGLFDVCEKMLPERWLFERLMMPGKTQVRYVVARRRLEGVVEEVARRRLERVKERWGKRVVGEEEESGVKMLPEMPLVSEVGTSN</sequence>
<keyword evidence="3" id="KW-1185">Reference proteome</keyword>
<reference evidence="2 3" key="1">
    <citation type="submission" date="2019-04" db="EMBL/GenBank/DDBJ databases">
        <title>Comparative genomics and transcriptomics to analyze fruiting body development in filamentous ascomycetes.</title>
        <authorList>
            <consortium name="DOE Joint Genome Institute"/>
            <person name="Lutkenhaus R."/>
            <person name="Traeger S."/>
            <person name="Breuer J."/>
            <person name="Kuo A."/>
            <person name="Lipzen A."/>
            <person name="Pangilinan J."/>
            <person name="Dilworth D."/>
            <person name="Sandor L."/>
            <person name="Poggeler S."/>
            <person name="Barry K."/>
            <person name="Grigoriev I.V."/>
            <person name="Nowrousian M."/>
        </authorList>
    </citation>
    <scope>NUCLEOTIDE SEQUENCE [LARGE SCALE GENOMIC DNA]</scope>
    <source>
        <strain evidence="2 3">CBS 389.68</strain>
    </source>
</reference>
<dbReference type="Pfam" id="PF00646">
    <property type="entry name" value="F-box"/>
    <property type="match status" value="1"/>
</dbReference>
<evidence type="ECO:0000259" key="1">
    <source>
        <dbReference type="PROSITE" id="PS50181"/>
    </source>
</evidence>
<dbReference type="InParanoid" id="A0A4S2MRE6"/>
<name>A0A4S2MRE6_9PEZI</name>
<evidence type="ECO:0000313" key="2">
    <source>
        <dbReference type="EMBL" id="TGZ78429.1"/>
    </source>
</evidence>
<gene>
    <name evidence="2" type="ORF">EX30DRAFT_373797</name>
</gene>
<organism evidence="2 3">
    <name type="scientific">Ascodesmis nigricans</name>
    <dbReference type="NCBI Taxonomy" id="341454"/>
    <lineage>
        <taxon>Eukaryota</taxon>
        <taxon>Fungi</taxon>
        <taxon>Dikarya</taxon>
        <taxon>Ascomycota</taxon>
        <taxon>Pezizomycotina</taxon>
        <taxon>Pezizomycetes</taxon>
        <taxon>Pezizales</taxon>
        <taxon>Ascodesmidaceae</taxon>
        <taxon>Ascodesmis</taxon>
    </lineage>
</organism>
<dbReference type="SMART" id="SM00256">
    <property type="entry name" value="FBOX"/>
    <property type="match status" value="1"/>
</dbReference>
<dbReference type="EMBL" id="ML220141">
    <property type="protein sequence ID" value="TGZ78429.1"/>
    <property type="molecule type" value="Genomic_DNA"/>
</dbReference>
<dbReference type="InterPro" id="IPR036047">
    <property type="entry name" value="F-box-like_dom_sf"/>
</dbReference>
<dbReference type="PROSITE" id="PS50181">
    <property type="entry name" value="FBOX"/>
    <property type="match status" value="1"/>
</dbReference>
<accession>A0A4S2MRE6</accession>
<evidence type="ECO:0000313" key="3">
    <source>
        <dbReference type="Proteomes" id="UP000298138"/>
    </source>
</evidence>
<dbReference type="Proteomes" id="UP000298138">
    <property type="component" value="Unassembled WGS sequence"/>
</dbReference>
<dbReference type="AlphaFoldDB" id="A0A4S2MRE6"/>